<evidence type="ECO:0000259" key="2">
    <source>
        <dbReference type="Pfam" id="PF14498"/>
    </source>
</evidence>
<sequence length="1402" mass="153601">MTMNKHLLLIILSFITWITPVKAEDLKLWYDRPADYWVEALPLGNGRLAAMVYGTILQDTIQINEDTYWSGSPYNNANPNAKTHLNQIREYINDGEYAEAQKIALANIIADRNITGHGMIYESIGNLLLDFPESHKTPTNYYRELDLSNAIAKVTYTVDGVDYTREAFTSFTDDLIIIKISASKQGMVNFNTSFVGPLKSNRVKASTEIVSGTNNTIRVKNTPGKTAEENIPNLLRPTTYIRVVAEGGTQSADSSNKILKVSDADIAYIYISSATNFINYKDISGDSDAKALSYLNKFDKDYEQAKNDHITRYQEQFGRVSLDLGNNSVQEKKPTDKRIEEFSNTNDPSLASLYFQFGRYLLISSSQPGSQPANLQGIWNPNAGQYPAWDSKYTTNINVEMNYWPAEVTNLSECHQPFLEMVKDVSVTGQESAETMYGCRGWTLHHNTDLWRSTGAVDKSACGIWPTCNAWFCSHLWEHYLFTGDKEFLSEVYPILKSACEFYQDFLITDPKTGYKVVSPSNSPENHPGLFSYVDDSGNKQNVALFSGVTMDNQMVFDLLKNTIDAAEILGKDADFAADLKKLKDQLPPMHVGKYGQLQEWLEDWDRETSGHRHVSHLWGMFPGNQISPYTNPQLFQAAKKSLEGRGDASRGWSMGWKVCLWARLLDGNHAYKLIQNQLKLKDPNATIDDPDGGTYANMFDAHPPFQIDGNFGCCAGIAEMLLQSHDGTVHLLPALPDAWSEGNVKGLKARGGFEIVDMQWKWGEIVSVTIKSSIGGNLRIRTATPLKANGNFTLSVATGNNSNPLNSVYEIPDPIIKDESKIPELVLQETTVYDLQTEAGQSYTLVPVSNIYEWTGSSSSTWNEANNWNPVGVPGDKDLGIVNSGEIDINGNSFAGSISIHENSIVNISKTSELKGNLSFEGGSVKNDQNGVIFTAGSASIENNTNFQITGTLILATSISGEGSIDKKGSGTLTIQGDNSNFSGDLNINDGELAVSGMNAAGTGNIKIENSAKLTVKSDNCLFHKTKIEVAEGGKINLSTNISLSEVYTNNNLLAEGKYTASSLPAYLEGNGTLTITHPQYPFIWTPKDNKKWNVAANYTPAILPTEGDTVIVESEIEAETASFPVIIYLNSANIRLRKDTEIKELYMAGGTKLNYATSGSGFSLNAPIHINGEINLQLSGGEINAMTFPGNIDGKSTVTIDNSSNSITEASIVLKGNNSEFSGIWNITNSPRTEGSSICISGEGANAFGASEIQVGAGNKVIFKHANAAGESTTLSLLSGSKAVMNTNGIVGKLILNDTEYTEGTFDANSHSEFFEGNGTLTVKGNTSDIKEETVQNGNQANYRNGILSLQYPCENLCISDMQGRILLDKIYGQQFSIKLNNGIYLIKADSQIIKLIVKE</sequence>
<organism evidence="5 6">
    <name type="scientific">Coprobacter fastidiosus NSB1 = JCM 33896</name>
    <dbReference type="NCBI Taxonomy" id="1349822"/>
    <lineage>
        <taxon>Bacteria</taxon>
        <taxon>Pseudomonadati</taxon>
        <taxon>Bacteroidota</taxon>
        <taxon>Bacteroidia</taxon>
        <taxon>Bacteroidales</taxon>
        <taxon>Barnesiellaceae</taxon>
        <taxon>Coprobacter</taxon>
    </lineage>
</organism>
<dbReference type="InterPro" id="IPR027414">
    <property type="entry name" value="GH95_N_dom"/>
</dbReference>
<dbReference type="PANTHER" id="PTHR31084:SF0">
    <property type="entry name" value="ALPHA-L-FUCOSIDASE 2"/>
    <property type="match status" value="1"/>
</dbReference>
<gene>
    <name evidence="5" type="ORF">BC742_2242</name>
</gene>
<dbReference type="InterPro" id="IPR013425">
    <property type="entry name" value="Autotrns_rpt"/>
</dbReference>
<dbReference type="Pfam" id="PF22124">
    <property type="entry name" value="Glyco_hydro_95_cat"/>
    <property type="match status" value="1"/>
</dbReference>
<evidence type="ECO:0000256" key="1">
    <source>
        <dbReference type="ARBA" id="ARBA00022729"/>
    </source>
</evidence>
<evidence type="ECO:0000313" key="6">
    <source>
        <dbReference type="Proteomes" id="UP000269493"/>
    </source>
</evidence>
<dbReference type="EMBL" id="RBXN01000008">
    <property type="protein sequence ID" value="RKT50137.1"/>
    <property type="molecule type" value="Genomic_DNA"/>
</dbReference>
<dbReference type="InterPro" id="IPR012341">
    <property type="entry name" value="6hp_glycosidase-like_sf"/>
</dbReference>
<dbReference type="OrthoDB" id="9802600at2"/>
<name>A0A495VNE2_9BACT</name>
<evidence type="ECO:0000259" key="4">
    <source>
        <dbReference type="Pfam" id="PF22124"/>
    </source>
</evidence>
<evidence type="ECO:0000313" key="5">
    <source>
        <dbReference type="EMBL" id="RKT50137.1"/>
    </source>
</evidence>
<dbReference type="Pfam" id="PF14498">
    <property type="entry name" value="Glyco_hyd_65N_2"/>
    <property type="match status" value="1"/>
</dbReference>
<dbReference type="GO" id="GO:0004560">
    <property type="term" value="F:alpha-L-fucosidase activity"/>
    <property type="evidence" value="ECO:0007669"/>
    <property type="project" value="TreeGrafter"/>
</dbReference>
<proteinExistence type="predicted"/>
<dbReference type="PANTHER" id="PTHR31084">
    <property type="entry name" value="ALPHA-L-FUCOSIDASE 2"/>
    <property type="match status" value="1"/>
</dbReference>
<dbReference type="InterPro" id="IPR008928">
    <property type="entry name" value="6-hairpin_glycosidase_sf"/>
</dbReference>
<feature type="domain" description="Alpha fucosidase A-like C-terminal" evidence="3">
    <location>
        <begin position="724"/>
        <end position="791"/>
    </location>
</feature>
<dbReference type="InterPro" id="IPR049053">
    <property type="entry name" value="AFCA-like_C"/>
</dbReference>
<dbReference type="NCBIfam" id="TIGR02601">
    <property type="entry name" value="autotrns_rpt"/>
    <property type="match status" value="1"/>
</dbReference>
<feature type="domain" description="Glycosyl hydrolase family 95 catalytic" evidence="4">
    <location>
        <begin position="302"/>
        <end position="722"/>
    </location>
</feature>
<keyword evidence="1" id="KW-0732">Signal</keyword>
<evidence type="ECO:0000259" key="3">
    <source>
        <dbReference type="Pfam" id="PF21307"/>
    </source>
</evidence>
<accession>A0A495VNE2</accession>
<dbReference type="Gene3D" id="1.50.10.10">
    <property type="match status" value="1"/>
</dbReference>
<dbReference type="SUPFAM" id="SSF48208">
    <property type="entry name" value="Six-hairpin glycosidases"/>
    <property type="match status" value="1"/>
</dbReference>
<protein>
    <submittedName>
        <fullName evidence="5">Autotransporter-associated beta strand protein</fullName>
    </submittedName>
</protein>
<dbReference type="Pfam" id="PF21307">
    <property type="entry name" value="Glyco_hydro_95_C"/>
    <property type="match status" value="1"/>
</dbReference>
<dbReference type="GO" id="GO:0005975">
    <property type="term" value="P:carbohydrate metabolic process"/>
    <property type="evidence" value="ECO:0007669"/>
    <property type="project" value="InterPro"/>
</dbReference>
<feature type="domain" description="Glycosyl hydrolase family 95 N-terminal" evidence="2">
    <location>
        <begin position="28"/>
        <end position="279"/>
    </location>
</feature>
<dbReference type="InterPro" id="IPR054363">
    <property type="entry name" value="GH95_cat"/>
</dbReference>
<keyword evidence="6" id="KW-1185">Reference proteome</keyword>
<reference evidence="5 6" key="1">
    <citation type="submission" date="2018-10" db="EMBL/GenBank/DDBJ databases">
        <title>Genomic Encyclopedia of Archaeal and Bacterial Type Strains, Phase II (KMG-II): from individual species to whole genera.</title>
        <authorList>
            <person name="Goeker M."/>
        </authorList>
    </citation>
    <scope>NUCLEOTIDE SEQUENCE [LARGE SCALE GENOMIC DNA]</scope>
    <source>
        <strain evidence="5 6">NSB1</strain>
    </source>
</reference>
<dbReference type="FunFam" id="1.50.10.10:FF:000028">
    <property type="entry name" value="Alpha-L-fucosidase 2"/>
    <property type="match status" value="1"/>
</dbReference>
<dbReference type="Proteomes" id="UP000269493">
    <property type="component" value="Unassembled WGS sequence"/>
</dbReference>
<comment type="caution">
    <text evidence="5">The sequence shown here is derived from an EMBL/GenBank/DDBJ whole genome shotgun (WGS) entry which is preliminary data.</text>
</comment>